<accession>A0AAW1QID9</accession>
<feature type="repeat" description="ANK" evidence="8">
    <location>
        <begin position="177"/>
        <end position="209"/>
    </location>
</feature>
<feature type="transmembrane region" description="Helical" evidence="9">
    <location>
        <begin position="441"/>
        <end position="465"/>
    </location>
</feature>
<dbReference type="EC" id="2.3.1.225" evidence="9"/>
<keyword evidence="7 9" id="KW-0472">Membrane</keyword>
<dbReference type="GO" id="GO:0000139">
    <property type="term" value="C:Golgi membrane"/>
    <property type="evidence" value="ECO:0007669"/>
    <property type="project" value="TreeGrafter"/>
</dbReference>
<name>A0AAW1QID9_9CHLO</name>
<dbReference type="PROSITE" id="PS50088">
    <property type="entry name" value="ANK_REPEAT"/>
    <property type="match status" value="4"/>
</dbReference>
<dbReference type="InterPro" id="IPR036770">
    <property type="entry name" value="Ankyrin_rpt-contain_sf"/>
</dbReference>
<gene>
    <name evidence="11" type="ORF">WJX81_004580</name>
</gene>
<evidence type="ECO:0000256" key="2">
    <source>
        <dbReference type="ARBA" id="ARBA00008574"/>
    </source>
</evidence>
<sequence length="564" mass="60389">MSSEIQPLINNGVVELTHRGDSSGTGLRSPAVEVVDAAAAGTPVVDTIWKAAAYGDLPRLRALLAREPRLAEARDEAGFSPLQWAALNDRVDVVEALLELRADPNRVDHTGQAALHWAAVRGATGAAEALLRGGAAPGARDGRGYSVAHVAAQYGQTALLHRLALRWGIDVDCVDADGRAPLHWAAYKGFPDTLRLLLVAGADLERGDREGCTPLHWAAIRGNGEAVTLLLRAGAGRLLASTDLTGSTPAQLATEKGHRFLAMYLNDAAQKHDRKQGWAKRADLLAGLVNTQLAPLVWALVLVLLAIFVRQVVLHPALERPRMALAAWAWAGVLLATAGLAVLYRVTTSDPGLLPRGGVRTNGRSAQVNGRVRHSADGHAVGPSVLDSPALKAGAWSQLCVTCRIVRPLRAKHCAATDRCIEQFDHFCPWVGNTIGRRNRALFLTFLWLELAALVITAAVGAVRLHGATRRARSGSAVAWGAAFLVMDCFLALSVGALAITQATQVARNVTTNEMANWPRYRYLRAPDQSFTNPFDRGWRRNCLDAAFPDDAAAPGVVLHDAKP</sequence>
<dbReference type="Proteomes" id="UP001445335">
    <property type="component" value="Unassembled WGS sequence"/>
</dbReference>
<dbReference type="SMART" id="SM00248">
    <property type="entry name" value="ANK"/>
    <property type="match status" value="6"/>
</dbReference>
<evidence type="ECO:0000256" key="4">
    <source>
        <dbReference type="ARBA" id="ARBA00022737"/>
    </source>
</evidence>
<dbReference type="PROSITE" id="PS50216">
    <property type="entry name" value="DHHC"/>
    <property type="match status" value="1"/>
</dbReference>
<keyword evidence="5 9" id="KW-1133">Transmembrane helix</keyword>
<evidence type="ECO:0000256" key="1">
    <source>
        <dbReference type="ARBA" id="ARBA00004141"/>
    </source>
</evidence>
<comment type="subcellular location">
    <subcellularLocation>
        <location evidence="1">Membrane</location>
        <topology evidence="1">Multi-pass membrane protein</topology>
    </subcellularLocation>
</comment>
<evidence type="ECO:0000256" key="7">
    <source>
        <dbReference type="ARBA" id="ARBA00023136"/>
    </source>
</evidence>
<evidence type="ECO:0000256" key="8">
    <source>
        <dbReference type="PROSITE-ProRule" id="PRU00023"/>
    </source>
</evidence>
<feature type="repeat" description="ANK" evidence="8">
    <location>
        <begin position="110"/>
        <end position="142"/>
    </location>
</feature>
<proteinExistence type="inferred from homology"/>
<evidence type="ECO:0000313" key="12">
    <source>
        <dbReference type="Proteomes" id="UP001445335"/>
    </source>
</evidence>
<feature type="repeat" description="ANK" evidence="8">
    <location>
        <begin position="210"/>
        <end position="235"/>
    </location>
</feature>
<feature type="transmembrane region" description="Helical" evidence="9">
    <location>
        <begin position="293"/>
        <end position="313"/>
    </location>
</feature>
<dbReference type="Pfam" id="PF12796">
    <property type="entry name" value="Ank_2"/>
    <property type="match status" value="2"/>
</dbReference>
<keyword evidence="9" id="KW-0808">Transferase</keyword>
<comment type="domain">
    <text evidence="9">The DHHC domain is required for palmitoyltransferase activity.</text>
</comment>
<evidence type="ECO:0000256" key="3">
    <source>
        <dbReference type="ARBA" id="ARBA00022692"/>
    </source>
</evidence>
<keyword evidence="12" id="KW-1185">Reference proteome</keyword>
<feature type="transmembrane region" description="Helical" evidence="9">
    <location>
        <begin position="325"/>
        <end position="346"/>
    </location>
</feature>
<keyword evidence="6 8" id="KW-0040">ANK repeat</keyword>
<feature type="repeat" description="ANK" evidence="8">
    <location>
        <begin position="77"/>
        <end position="109"/>
    </location>
</feature>
<keyword evidence="4" id="KW-0677">Repeat</keyword>
<dbReference type="PROSITE" id="PS50297">
    <property type="entry name" value="ANK_REP_REGION"/>
    <property type="match status" value="4"/>
</dbReference>
<feature type="domain" description="Palmitoyltransferase DHHC" evidence="10">
    <location>
        <begin position="398"/>
        <end position="518"/>
    </location>
</feature>
<dbReference type="PANTHER" id="PTHR24161">
    <property type="entry name" value="ANK_REP_REGION DOMAIN-CONTAINING PROTEIN-RELATED"/>
    <property type="match status" value="1"/>
</dbReference>
<keyword evidence="9" id="KW-0012">Acyltransferase</keyword>
<dbReference type="SUPFAM" id="SSF48403">
    <property type="entry name" value="Ankyrin repeat"/>
    <property type="match status" value="1"/>
</dbReference>
<dbReference type="InterPro" id="IPR001594">
    <property type="entry name" value="Palmitoyltrfase_DHHC"/>
</dbReference>
<dbReference type="EMBL" id="JALJOU010000105">
    <property type="protein sequence ID" value="KAK9821230.1"/>
    <property type="molecule type" value="Genomic_DNA"/>
</dbReference>
<dbReference type="InterPro" id="IPR002110">
    <property type="entry name" value="Ankyrin_rpt"/>
</dbReference>
<evidence type="ECO:0000259" key="10">
    <source>
        <dbReference type="Pfam" id="PF01529"/>
    </source>
</evidence>
<reference evidence="11 12" key="1">
    <citation type="journal article" date="2024" name="Nat. Commun.">
        <title>Phylogenomics reveals the evolutionary origins of lichenization in chlorophyte algae.</title>
        <authorList>
            <person name="Puginier C."/>
            <person name="Libourel C."/>
            <person name="Otte J."/>
            <person name="Skaloud P."/>
            <person name="Haon M."/>
            <person name="Grisel S."/>
            <person name="Petersen M."/>
            <person name="Berrin J.G."/>
            <person name="Delaux P.M."/>
            <person name="Dal Grande F."/>
            <person name="Keller J."/>
        </authorList>
    </citation>
    <scope>NUCLEOTIDE SEQUENCE [LARGE SCALE GENOMIC DNA]</scope>
    <source>
        <strain evidence="11 12">SAG 245.80</strain>
    </source>
</reference>
<organism evidence="11 12">
    <name type="scientific">Elliptochloris bilobata</name>
    <dbReference type="NCBI Taxonomy" id="381761"/>
    <lineage>
        <taxon>Eukaryota</taxon>
        <taxon>Viridiplantae</taxon>
        <taxon>Chlorophyta</taxon>
        <taxon>core chlorophytes</taxon>
        <taxon>Trebouxiophyceae</taxon>
        <taxon>Trebouxiophyceae incertae sedis</taxon>
        <taxon>Elliptochloris clade</taxon>
        <taxon>Elliptochloris</taxon>
    </lineage>
</organism>
<evidence type="ECO:0000313" key="11">
    <source>
        <dbReference type="EMBL" id="KAK9821230.1"/>
    </source>
</evidence>
<evidence type="ECO:0000256" key="6">
    <source>
        <dbReference type="ARBA" id="ARBA00023043"/>
    </source>
</evidence>
<dbReference type="AlphaFoldDB" id="A0AAW1QID9"/>
<comment type="similarity">
    <text evidence="2 9">Belongs to the DHHC palmitoyltransferase family.</text>
</comment>
<comment type="caution">
    <text evidence="11">The sequence shown here is derived from an EMBL/GenBank/DDBJ whole genome shotgun (WGS) entry which is preliminary data.</text>
</comment>
<dbReference type="PANTHER" id="PTHR24161:SF17">
    <property type="entry name" value="PALMITOYLTRANSFERASE"/>
    <property type="match status" value="1"/>
</dbReference>
<feature type="transmembrane region" description="Helical" evidence="9">
    <location>
        <begin position="477"/>
        <end position="500"/>
    </location>
</feature>
<evidence type="ECO:0000256" key="5">
    <source>
        <dbReference type="ARBA" id="ARBA00022989"/>
    </source>
</evidence>
<dbReference type="Gene3D" id="1.25.40.20">
    <property type="entry name" value="Ankyrin repeat-containing domain"/>
    <property type="match status" value="2"/>
</dbReference>
<dbReference type="Pfam" id="PF01529">
    <property type="entry name" value="DHHC"/>
    <property type="match status" value="1"/>
</dbReference>
<keyword evidence="3 9" id="KW-0812">Transmembrane</keyword>
<protein>
    <recommendedName>
        <fullName evidence="9">S-acyltransferase</fullName>
        <ecNumber evidence="9">2.3.1.225</ecNumber>
    </recommendedName>
    <alternativeName>
        <fullName evidence="9">Palmitoyltransferase</fullName>
    </alternativeName>
</protein>
<comment type="catalytic activity">
    <reaction evidence="9">
        <text>L-cysteinyl-[protein] + hexadecanoyl-CoA = S-hexadecanoyl-L-cysteinyl-[protein] + CoA</text>
        <dbReference type="Rhea" id="RHEA:36683"/>
        <dbReference type="Rhea" id="RHEA-COMP:10131"/>
        <dbReference type="Rhea" id="RHEA-COMP:11032"/>
        <dbReference type="ChEBI" id="CHEBI:29950"/>
        <dbReference type="ChEBI" id="CHEBI:57287"/>
        <dbReference type="ChEBI" id="CHEBI:57379"/>
        <dbReference type="ChEBI" id="CHEBI:74151"/>
        <dbReference type="EC" id="2.3.1.225"/>
    </reaction>
</comment>
<dbReference type="GO" id="GO:0019706">
    <property type="term" value="F:protein-cysteine S-palmitoyltransferase activity"/>
    <property type="evidence" value="ECO:0007669"/>
    <property type="project" value="UniProtKB-EC"/>
</dbReference>
<evidence type="ECO:0000256" key="9">
    <source>
        <dbReference type="RuleBase" id="RU079119"/>
    </source>
</evidence>